<feature type="compositionally biased region" description="Basic residues" evidence="3">
    <location>
        <begin position="2137"/>
        <end position="2147"/>
    </location>
</feature>
<dbReference type="Proteomes" id="UP001314263">
    <property type="component" value="Unassembled WGS sequence"/>
</dbReference>
<gene>
    <name evidence="4" type="ORF">CVIRNUC_002713</name>
</gene>
<feature type="region of interest" description="Disordered" evidence="3">
    <location>
        <begin position="529"/>
        <end position="570"/>
    </location>
</feature>
<feature type="compositionally biased region" description="Basic and acidic residues" evidence="3">
    <location>
        <begin position="1981"/>
        <end position="1995"/>
    </location>
</feature>
<feature type="region of interest" description="Disordered" evidence="3">
    <location>
        <begin position="413"/>
        <end position="447"/>
    </location>
</feature>
<sequence>MGFAAINAEDHAGSDGRITESVEAQESRIADAYAAGLKYAEIGRRTEAQAVFEGLLHEGLLHVGNKGASISAASAAQLRYLVLKNLASLLAAEDASAPRALSLYAQALMLDDGDSVVWNHMGTLAAELGRWGVARTVFEHGLRRHPGRAIMAEKLAEVVMQLGDWQAAQPVLARMLAQDPAHPRALQLSKLVKAAASSLPHQGGMPDAHAPPFRKRVPAAGPSTHSQAGPTVLSAPTPTWSALLCAVASMLKAPRASPAGQTMHSLRMTIPPEERQLVLGIEGPDVDQGMGALATSGGHPLTEGISVSAAHGTKTGARAAAAQALGTDSSSLQPSDPDMSVQPMQVGEADLQVGHPSGHVPQKENRDSSEPERAPPARASRRLEARREGGPEAEVEAEAGKVNILALLSPFMTRQPPSREGTPLPAPHAQSDAPGSAAPATPSGQERAAEEAAVRAYLAASGEAPSVLAAGARLLCAVAQQKGQPWPRDLAKQMLSLAAVLRSSWKPEGEAALMLAELCMDAAEEASAGRGASFQPQQEKLHTSSAQAGSEQAQTGGERRTKAALKRRGAQHPAVARLRGDCEEHLGQYLMSRLRGEADMPEELQEACAIRHQWLLGRSAELRRDFWAAGRHYSICQELCADAETKHAASWSVALPHCPGAPAITASAAKAKVDGLRAYQVLESAKAHLEGGRAAQVNAELGPILLDEASVQGRGAFTTKQCILEGLQLLQDAAVSQRDVACELKCRLVALRWLLPHVPADFDDDDAHTAPASGPPPVAMKHLQTPFKAIVTQAMTDLADFVATHTRARAAPLLAEAVKEQSKLLQLLQWQAAVLMERAFWSLCKSLQPAVITPGRSSASKAAARQAALLAACLGFCAMQQLQVLVQPPSLDSVSAQVDMLSAASSFLTQQEVLGLQRGAFIRLALGRFSDTLQILKDLPADAVPDEAARKELKKLVDSNLARCLQLLFGVTLPHRNLEWAATAEEVAGGPSLGSPEECQEVWQCLSPYAEGMEGDSKMLGRLQGVLESIQQHFRAPPAAVLEAWDPVKLVDSMPFDKADVYSSANISMVNELLQQPAALHTAVASNEHADIHRNLHRLLDVLKPSLDSAVRFGDGLIMEEEGARIVDCQAQLAAFDLRYNPRSLRSWDSLASTYSEAASDILNEAARDFSVAQFRRNEGLRARFELYQRRALWATLVARQAAANASMADDVPNLDEQIGNILYEDLQNAPPLCDQLSTGMEAPARETLMKNAVQAYARAKTGLPDEWVYSCYHGKLQSKLGLPPAVWLPSMAKAVQLSVLHSGGMLEPFYQLHAQRLKLLLFNEAPNLACLTTIARYCCMEEAAQQAAAAMTDTRDPLQGQTSESSISRVQHILISDCYSAMQFCLDTDKRYHKAAFQIGRARAAQGRTEEAMEELQDLFSNARLKFCINIWEIQGGPEAKSCHASEAVEAGSEDSVGIDIDDSQWGRKPASIAGNGMDETFRKFAACRRKYMLLYFKLLQATGRFDLLLAAHAFLQSSAHWQNAEIMADMAEIALVRCVVEMASRLHASKQSLSRPPSALDLQGPAAEELDETLLQACCTLYTEQLAGTEQPLDAGIIARVLPDIDPGSQEAAAWALEEGFQLAAHCSISKLGVQAELGKLQELLAGLRKRFKVLRSAPREAQGLAKLLAATMAHAINGSLTRLGAEPHCSRSPSVSAPTQATAPEAEPVVAAVPLAHAALTVSAPAAAMLGSSADAPAPAAVSYTAVAPPSVPAPSAGSMLSQAACDWHPTALAPGVAAVAPALQGISAQATAWSGVLQGLGLGATFAVALAPHMPPLPIMLHCSAEHRVALLTSVIGAFATAEVQKGRDSTEVFQAIPQIQAALQRLILEPMLLSRLASVQPPPAPGATSGNKAPAAASAALAQHLAAGLSRQLETFKATEPALPQAESSRQPEIVGQQASAACSSQALLQDGSPPRHAPQQQQASQGAFAENSAQHQDEPKQSRPAKGPERVHEGIINAQQMQQSAEAREEVLQLMKHSRHLHKAAIARLPAAPEQDDLVTRGLAMIDNNMIRSYKLYTRLAGTELLSSSTLTAADAAAGYEELTKSQKQASPTKTGRVARNRPASGGEAAQRMEAGGKSEAEQDGEDQQPAKRRRREPSRD</sequence>
<dbReference type="PANTHER" id="PTHR15502">
    <property type="entry name" value="CALCINEURIN-BINDING PROTEIN CABIN 1-RELATED"/>
    <property type="match status" value="1"/>
</dbReference>
<evidence type="ECO:0000256" key="1">
    <source>
        <dbReference type="ARBA" id="ARBA00004123"/>
    </source>
</evidence>
<comment type="subcellular location">
    <subcellularLocation>
        <location evidence="1">Nucleus</location>
    </subcellularLocation>
</comment>
<protein>
    <submittedName>
        <fullName evidence="4">Uncharacterized protein</fullName>
    </submittedName>
</protein>
<feature type="region of interest" description="Disordered" evidence="3">
    <location>
        <begin position="197"/>
        <end position="233"/>
    </location>
</feature>
<dbReference type="PANTHER" id="PTHR15502:SF7">
    <property type="entry name" value="CALCINEURIN-BINDING PROTEIN CABIN-1"/>
    <property type="match status" value="1"/>
</dbReference>
<feature type="region of interest" description="Disordered" evidence="3">
    <location>
        <begin position="1923"/>
        <end position="1995"/>
    </location>
</feature>
<dbReference type="Gene3D" id="1.25.40.10">
    <property type="entry name" value="Tetratricopeptide repeat domain"/>
    <property type="match status" value="1"/>
</dbReference>
<evidence type="ECO:0000313" key="5">
    <source>
        <dbReference type="Proteomes" id="UP001314263"/>
    </source>
</evidence>
<dbReference type="SUPFAM" id="SSF48452">
    <property type="entry name" value="TPR-like"/>
    <property type="match status" value="1"/>
</dbReference>
<feature type="region of interest" description="Disordered" evidence="3">
    <location>
        <begin position="2089"/>
        <end position="2147"/>
    </location>
</feature>
<feature type="compositionally biased region" description="Polar residues" evidence="3">
    <location>
        <begin position="534"/>
        <end position="555"/>
    </location>
</feature>
<proteinExistence type="predicted"/>
<accession>A0AAV1I0W1</accession>
<dbReference type="GO" id="GO:0006325">
    <property type="term" value="P:chromatin organization"/>
    <property type="evidence" value="ECO:0007669"/>
    <property type="project" value="InterPro"/>
</dbReference>
<dbReference type="GO" id="GO:0005634">
    <property type="term" value="C:nucleus"/>
    <property type="evidence" value="ECO:0007669"/>
    <property type="project" value="UniProtKB-SubCell"/>
</dbReference>
<feature type="compositionally biased region" description="Low complexity" evidence="3">
    <location>
        <begin position="1942"/>
        <end position="1955"/>
    </location>
</feature>
<organism evidence="4 5">
    <name type="scientific">Coccomyxa viridis</name>
    <dbReference type="NCBI Taxonomy" id="1274662"/>
    <lineage>
        <taxon>Eukaryota</taxon>
        <taxon>Viridiplantae</taxon>
        <taxon>Chlorophyta</taxon>
        <taxon>core chlorophytes</taxon>
        <taxon>Trebouxiophyceae</taxon>
        <taxon>Trebouxiophyceae incertae sedis</taxon>
        <taxon>Coccomyxaceae</taxon>
        <taxon>Coccomyxa</taxon>
    </lineage>
</organism>
<dbReference type="InterPro" id="IPR033053">
    <property type="entry name" value="Hir3/CABIN1"/>
</dbReference>
<keyword evidence="5" id="KW-1185">Reference proteome</keyword>
<feature type="region of interest" description="Disordered" evidence="3">
    <location>
        <begin position="322"/>
        <end position="397"/>
    </location>
</feature>
<dbReference type="InterPro" id="IPR011990">
    <property type="entry name" value="TPR-like_helical_dom_sf"/>
</dbReference>
<evidence type="ECO:0000313" key="4">
    <source>
        <dbReference type="EMBL" id="CAK0759640.1"/>
    </source>
</evidence>
<comment type="caution">
    <text evidence="4">The sequence shown here is derived from an EMBL/GenBank/DDBJ whole genome shotgun (WGS) entry which is preliminary data.</text>
</comment>
<feature type="compositionally biased region" description="Basic and acidic residues" evidence="3">
    <location>
        <begin position="361"/>
        <end position="390"/>
    </location>
</feature>
<dbReference type="GO" id="GO:0031491">
    <property type="term" value="F:nucleosome binding"/>
    <property type="evidence" value="ECO:0007669"/>
    <property type="project" value="TreeGrafter"/>
</dbReference>
<feature type="compositionally biased region" description="Low complexity" evidence="3">
    <location>
        <begin position="433"/>
        <end position="446"/>
    </location>
</feature>
<dbReference type="EMBL" id="CAUYUE010000003">
    <property type="protein sequence ID" value="CAK0759640.1"/>
    <property type="molecule type" value="Genomic_DNA"/>
</dbReference>
<name>A0AAV1I0W1_9CHLO</name>
<evidence type="ECO:0000256" key="3">
    <source>
        <dbReference type="SAM" id="MobiDB-lite"/>
    </source>
</evidence>
<reference evidence="4 5" key="1">
    <citation type="submission" date="2023-10" db="EMBL/GenBank/DDBJ databases">
        <authorList>
            <person name="Maclean D."/>
            <person name="Macfadyen A."/>
        </authorList>
    </citation>
    <scope>NUCLEOTIDE SEQUENCE [LARGE SCALE GENOMIC DNA]</scope>
</reference>
<keyword evidence="2" id="KW-0539">Nucleus</keyword>
<feature type="compositionally biased region" description="Polar residues" evidence="3">
    <location>
        <begin position="223"/>
        <end position="233"/>
    </location>
</feature>
<evidence type="ECO:0000256" key="2">
    <source>
        <dbReference type="ARBA" id="ARBA00023242"/>
    </source>
</evidence>